<proteinExistence type="predicted"/>
<protein>
    <submittedName>
        <fullName evidence="1">Uncharacterized protein</fullName>
    </submittedName>
</protein>
<accession>A0ABD1YCX5</accession>
<reference evidence="1 2" key="1">
    <citation type="submission" date="2024-09" db="EMBL/GenBank/DDBJ databases">
        <title>Chromosome-scale assembly of Riccia fluitans.</title>
        <authorList>
            <person name="Paukszto L."/>
            <person name="Sawicki J."/>
            <person name="Karawczyk K."/>
            <person name="Piernik-Szablinska J."/>
            <person name="Szczecinska M."/>
            <person name="Mazdziarz M."/>
        </authorList>
    </citation>
    <scope>NUCLEOTIDE SEQUENCE [LARGE SCALE GENOMIC DNA]</scope>
    <source>
        <strain evidence="1">Rf_01</strain>
        <tissue evidence="1">Aerial parts of the thallus</tissue>
    </source>
</reference>
<keyword evidence="2" id="KW-1185">Reference proteome</keyword>
<dbReference type="EMBL" id="JBHFFA010000005">
    <property type="protein sequence ID" value="KAL2624395.1"/>
    <property type="molecule type" value="Genomic_DNA"/>
</dbReference>
<gene>
    <name evidence="1" type="ORF">R1flu_008640</name>
</gene>
<comment type="caution">
    <text evidence="1">The sequence shown here is derived from an EMBL/GenBank/DDBJ whole genome shotgun (WGS) entry which is preliminary data.</text>
</comment>
<dbReference type="Proteomes" id="UP001605036">
    <property type="component" value="Unassembled WGS sequence"/>
</dbReference>
<sequence>MGLRGRLPIPAGDLPSSLPAAVAVGSDNAKVGESSTVTLKEQTTVSTSAVVGEGEPTKQVEGGIVKKEERSLALAVKTLTGLLACKEVKVVQKAIIARGHLCFGDANPDLLSASLSALFTLSKSKVRSLGLP</sequence>
<dbReference type="AlphaFoldDB" id="A0ABD1YCX5"/>
<evidence type="ECO:0000313" key="1">
    <source>
        <dbReference type="EMBL" id="KAL2624395.1"/>
    </source>
</evidence>
<evidence type="ECO:0000313" key="2">
    <source>
        <dbReference type="Proteomes" id="UP001605036"/>
    </source>
</evidence>
<name>A0ABD1YCX5_9MARC</name>
<organism evidence="1 2">
    <name type="scientific">Riccia fluitans</name>
    <dbReference type="NCBI Taxonomy" id="41844"/>
    <lineage>
        <taxon>Eukaryota</taxon>
        <taxon>Viridiplantae</taxon>
        <taxon>Streptophyta</taxon>
        <taxon>Embryophyta</taxon>
        <taxon>Marchantiophyta</taxon>
        <taxon>Marchantiopsida</taxon>
        <taxon>Marchantiidae</taxon>
        <taxon>Marchantiales</taxon>
        <taxon>Ricciaceae</taxon>
        <taxon>Riccia</taxon>
    </lineage>
</organism>